<keyword evidence="4" id="KW-0812">Transmembrane</keyword>
<dbReference type="OrthoDB" id="9805625at2"/>
<name>A0A2W1NM83_9FLAO</name>
<reference evidence="6 7" key="1">
    <citation type="submission" date="2018-06" db="EMBL/GenBank/DDBJ databases">
        <title>The draft genome sequence of Crocinitomix sp. SM1701.</title>
        <authorList>
            <person name="Zhang X."/>
        </authorList>
    </citation>
    <scope>NUCLEOTIDE SEQUENCE [LARGE SCALE GENOMIC DNA]</scope>
    <source>
        <strain evidence="6 7">SM1701</strain>
    </source>
</reference>
<evidence type="ECO:0000313" key="7">
    <source>
        <dbReference type="Proteomes" id="UP000249248"/>
    </source>
</evidence>
<dbReference type="GO" id="GO:0016757">
    <property type="term" value="F:glycosyltransferase activity"/>
    <property type="evidence" value="ECO:0007669"/>
    <property type="project" value="UniProtKB-KW"/>
</dbReference>
<protein>
    <recommendedName>
        <fullName evidence="5">Glycosyltransferase 2-like domain-containing protein</fullName>
    </recommendedName>
</protein>
<keyword evidence="4" id="KW-0472">Membrane</keyword>
<accession>A0A2W1NM83</accession>
<evidence type="ECO:0000313" key="6">
    <source>
        <dbReference type="EMBL" id="PZE16752.1"/>
    </source>
</evidence>
<dbReference type="Gene3D" id="3.90.550.10">
    <property type="entry name" value="Spore Coat Polysaccharide Biosynthesis Protein SpsA, Chain A"/>
    <property type="match status" value="1"/>
</dbReference>
<dbReference type="PANTHER" id="PTHR43630:SF1">
    <property type="entry name" value="POLY-BETA-1,6-N-ACETYL-D-GLUCOSAMINE SYNTHASE"/>
    <property type="match status" value="1"/>
</dbReference>
<dbReference type="PANTHER" id="PTHR43630">
    <property type="entry name" value="POLY-BETA-1,6-N-ACETYL-D-GLUCOSAMINE SYNTHASE"/>
    <property type="match status" value="1"/>
</dbReference>
<evidence type="ECO:0000256" key="2">
    <source>
        <dbReference type="ARBA" id="ARBA00022676"/>
    </source>
</evidence>
<dbReference type="RefSeq" id="WP_111063361.1">
    <property type="nucleotide sequence ID" value="NZ_JBHUCU010000007.1"/>
</dbReference>
<feature type="transmembrane region" description="Helical" evidence="4">
    <location>
        <begin position="289"/>
        <end position="306"/>
    </location>
</feature>
<evidence type="ECO:0000256" key="4">
    <source>
        <dbReference type="SAM" id="Phobius"/>
    </source>
</evidence>
<dbReference type="Pfam" id="PF00535">
    <property type="entry name" value="Glycos_transf_2"/>
    <property type="match status" value="1"/>
</dbReference>
<dbReference type="SUPFAM" id="SSF53448">
    <property type="entry name" value="Nucleotide-diphospho-sugar transferases"/>
    <property type="match status" value="1"/>
</dbReference>
<dbReference type="InterPro" id="IPR001173">
    <property type="entry name" value="Glyco_trans_2-like"/>
</dbReference>
<keyword evidence="2" id="KW-0328">Glycosyltransferase</keyword>
<feature type="transmembrane region" description="Helical" evidence="4">
    <location>
        <begin position="259"/>
        <end position="283"/>
    </location>
</feature>
<feature type="transmembrane region" description="Helical" evidence="4">
    <location>
        <begin position="6"/>
        <end position="21"/>
    </location>
</feature>
<evidence type="ECO:0000259" key="5">
    <source>
        <dbReference type="Pfam" id="PF00535"/>
    </source>
</evidence>
<dbReference type="Proteomes" id="UP000249248">
    <property type="component" value="Unassembled WGS sequence"/>
</dbReference>
<keyword evidence="4" id="KW-1133">Transmembrane helix</keyword>
<keyword evidence="3" id="KW-0808">Transferase</keyword>
<dbReference type="InterPro" id="IPR029044">
    <property type="entry name" value="Nucleotide-diphossugar_trans"/>
</dbReference>
<comment type="caution">
    <text evidence="6">The sequence shown here is derived from an EMBL/GenBank/DDBJ whole genome shotgun (WGS) entry which is preliminary data.</text>
</comment>
<evidence type="ECO:0000256" key="1">
    <source>
        <dbReference type="ARBA" id="ARBA00006739"/>
    </source>
</evidence>
<gene>
    <name evidence="6" type="ORF">DNU06_10860</name>
</gene>
<evidence type="ECO:0000256" key="3">
    <source>
        <dbReference type="ARBA" id="ARBA00022679"/>
    </source>
</evidence>
<proteinExistence type="inferred from homology"/>
<sequence>MFEFITGFYFLVLGLALFIAKKRHIPQPKTNEKLDQGLSVIVAFKNEEQRFLPLINALNLAKLPKQFEILFIDDHSTDQSINFLLGHLNIPFTIIRLSKVKGKKQAISQGVQKAKYQNILTLDADVSFASNYFQNIAALPLADLTILPVNMVGTSFLQKLASIEFNWLQSITFFTLAMHKPTLANGANLLFRKKVYLETLLIRSDAHIPSGDDTFLLGAVKSENGKILGVNDLDYAIKTPAPKTWSELLSQRKRWIKKVLGLPTILTILILICYQLIFIYSLIQLPKHYLWLVPLFIKLLIEWIGLNEKKPVHLITLLMHQFYYPIYGFLLCLSIPFPSHWKKDEISK</sequence>
<comment type="similarity">
    <text evidence="1">Belongs to the glycosyltransferase 2 family.</text>
</comment>
<feature type="transmembrane region" description="Helical" evidence="4">
    <location>
        <begin position="318"/>
        <end position="337"/>
    </location>
</feature>
<feature type="domain" description="Glycosyltransferase 2-like" evidence="5">
    <location>
        <begin position="39"/>
        <end position="138"/>
    </location>
</feature>
<organism evidence="6 7">
    <name type="scientific">Putridiphycobacter roseus</name>
    <dbReference type="NCBI Taxonomy" id="2219161"/>
    <lineage>
        <taxon>Bacteria</taxon>
        <taxon>Pseudomonadati</taxon>
        <taxon>Bacteroidota</taxon>
        <taxon>Flavobacteriia</taxon>
        <taxon>Flavobacteriales</taxon>
        <taxon>Crocinitomicaceae</taxon>
        <taxon>Putridiphycobacter</taxon>
    </lineage>
</organism>
<dbReference type="EMBL" id="QKSB01000006">
    <property type="protein sequence ID" value="PZE16752.1"/>
    <property type="molecule type" value="Genomic_DNA"/>
</dbReference>
<keyword evidence="7" id="KW-1185">Reference proteome</keyword>
<dbReference type="AlphaFoldDB" id="A0A2W1NM83"/>